<evidence type="ECO:0000313" key="3">
    <source>
        <dbReference type="Proteomes" id="UP000559182"/>
    </source>
</evidence>
<gene>
    <name evidence="2" type="ORF">FHU39_003949</name>
</gene>
<keyword evidence="3" id="KW-1185">Reference proteome</keyword>
<name>A0A839NCA7_9MICO</name>
<dbReference type="GO" id="GO:0016747">
    <property type="term" value="F:acyltransferase activity, transferring groups other than amino-acyl groups"/>
    <property type="evidence" value="ECO:0007669"/>
    <property type="project" value="InterPro"/>
</dbReference>
<sequence length="284" mass="30600">MARAQWHVRPVTDPPAAIDAAAALVEANPVAYSVFSTVAASLVSEPTRFTDPHWWVVEDAAEQPVLVAMQTPPHPLHLPQHVPGAAAALADHLLAGRTRVTGVSGPKDAVDEFVDHYLPGSGVEVRGREGIGVYDLPVRAHLPWPVEGELRIAGSTDVALVASWVSAFMLETGDQLNDPEATARRQIGIGKVSLWVVEDRPVAMCWASDAFGGVVRVSGVYTPRAERGHGYASAVVAAASRREQDAGHLCMLYTQLANPTSNKIYRALGYRYLGDDLRLTFVTR</sequence>
<reference evidence="2 3" key="1">
    <citation type="submission" date="2020-08" db="EMBL/GenBank/DDBJ databases">
        <title>Sequencing the genomes of 1000 actinobacteria strains.</title>
        <authorList>
            <person name="Klenk H.-P."/>
        </authorList>
    </citation>
    <scope>NUCLEOTIDE SEQUENCE [LARGE SCALE GENOMIC DNA]</scope>
    <source>
        <strain evidence="2 3">DSM 105369</strain>
    </source>
</reference>
<dbReference type="RefSeq" id="WP_183322386.1">
    <property type="nucleotide sequence ID" value="NZ_JACHVQ010000004.1"/>
</dbReference>
<dbReference type="SUPFAM" id="SSF55729">
    <property type="entry name" value="Acyl-CoA N-acyltransferases (Nat)"/>
    <property type="match status" value="1"/>
</dbReference>
<accession>A0A839NCA7</accession>
<dbReference type="AlphaFoldDB" id="A0A839NCA7"/>
<dbReference type="Pfam" id="PF00583">
    <property type="entry name" value="Acetyltransf_1"/>
    <property type="match status" value="1"/>
</dbReference>
<keyword evidence="2" id="KW-0808">Transferase</keyword>
<evidence type="ECO:0000259" key="1">
    <source>
        <dbReference type="PROSITE" id="PS51186"/>
    </source>
</evidence>
<organism evidence="2 3">
    <name type="scientific">Flexivirga oryzae</name>
    <dbReference type="NCBI Taxonomy" id="1794944"/>
    <lineage>
        <taxon>Bacteria</taxon>
        <taxon>Bacillati</taxon>
        <taxon>Actinomycetota</taxon>
        <taxon>Actinomycetes</taxon>
        <taxon>Micrococcales</taxon>
        <taxon>Dermacoccaceae</taxon>
        <taxon>Flexivirga</taxon>
    </lineage>
</organism>
<dbReference type="EMBL" id="JACHVQ010000004">
    <property type="protein sequence ID" value="MBB2893913.1"/>
    <property type="molecule type" value="Genomic_DNA"/>
</dbReference>
<dbReference type="InterPro" id="IPR016181">
    <property type="entry name" value="Acyl_CoA_acyltransferase"/>
</dbReference>
<proteinExistence type="predicted"/>
<dbReference type="Proteomes" id="UP000559182">
    <property type="component" value="Unassembled WGS sequence"/>
</dbReference>
<comment type="caution">
    <text evidence="2">The sequence shown here is derived from an EMBL/GenBank/DDBJ whole genome shotgun (WGS) entry which is preliminary data.</text>
</comment>
<dbReference type="Gene3D" id="3.40.630.30">
    <property type="match status" value="1"/>
</dbReference>
<evidence type="ECO:0000313" key="2">
    <source>
        <dbReference type="EMBL" id="MBB2893913.1"/>
    </source>
</evidence>
<dbReference type="InterPro" id="IPR000182">
    <property type="entry name" value="GNAT_dom"/>
</dbReference>
<dbReference type="PROSITE" id="PS51186">
    <property type="entry name" value="GNAT"/>
    <property type="match status" value="1"/>
</dbReference>
<feature type="domain" description="N-acetyltransferase" evidence="1">
    <location>
        <begin position="148"/>
        <end position="284"/>
    </location>
</feature>
<protein>
    <submittedName>
        <fullName evidence="2">Putative GNAT family acetyltransferase</fullName>
    </submittedName>
</protein>